<accession>A0A2X3D586</accession>
<dbReference type="Proteomes" id="UP000250675">
    <property type="component" value="Unassembled WGS sequence"/>
</dbReference>
<gene>
    <name evidence="1" type="ORF">NCTC9645_01673</name>
</gene>
<proteinExistence type="predicted"/>
<evidence type="ECO:0000313" key="2">
    <source>
        <dbReference type="Proteomes" id="UP000250675"/>
    </source>
</evidence>
<organism evidence="1 2">
    <name type="scientific">Klebsiella pneumoniae</name>
    <dbReference type="NCBI Taxonomy" id="573"/>
    <lineage>
        <taxon>Bacteria</taxon>
        <taxon>Pseudomonadati</taxon>
        <taxon>Pseudomonadota</taxon>
        <taxon>Gammaproteobacteria</taxon>
        <taxon>Enterobacterales</taxon>
        <taxon>Enterobacteriaceae</taxon>
        <taxon>Klebsiella/Raoultella group</taxon>
        <taxon>Klebsiella</taxon>
        <taxon>Klebsiella pneumoniae complex</taxon>
    </lineage>
</organism>
<name>A0A2X3D586_KLEPN</name>
<reference evidence="1 2" key="1">
    <citation type="submission" date="2018-06" db="EMBL/GenBank/DDBJ databases">
        <authorList>
            <consortium name="Pathogen Informatics"/>
            <person name="Doyle S."/>
        </authorList>
    </citation>
    <scope>NUCLEOTIDE SEQUENCE [LARGE SCALE GENOMIC DNA]</scope>
    <source>
        <strain evidence="1 2">NCTC9645</strain>
    </source>
</reference>
<evidence type="ECO:0000313" key="1">
    <source>
        <dbReference type="EMBL" id="SQC20597.1"/>
    </source>
</evidence>
<protein>
    <submittedName>
        <fullName evidence="1">Uncharacterized protein</fullName>
    </submittedName>
</protein>
<dbReference type="EMBL" id="UASO01000004">
    <property type="protein sequence ID" value="SQC20597.1"/>
    <property type="molecule type" value="Genomic_DNA"/>
</dbReference>
<dbReference type="AlphaFoldDB" id="A0A2X3D586"/>
<sequence>MQEWYHGTNVYFDNWSLSETTSVYKRELVPHSFISFSIDDELLKGAGEGRCKIQINEDARIANLLEDSFFSKELWKKVSSHPFGAMHIASGSLSEWERFCFTGQILRPYFIVNERLSQWGRKLNSLPDKTILDEFFKDMVQQNFVRHWIEFFMRTVRSMGVDGVICNEYTNYSNKGPRTSLNLYIFDVGKITPPVWLQIPDSQKANNERDFYERDDIKRVIKKCMNTLTRLVIRTYKNFRFLFYIHRCTYGKIQEVFPSPFFCKTFFLI</sequence>